<dbReference type="GO" id="GO:0051301">
    <property type="term" value="P:cell division"/>
    <property type="evidence" value="ECO:0007669"/>
    <property type="project" value="UniProtKB-KW"/>
</dbReference>
<dbReference type="STRING" id="109895.A0A507EBP4"/>
<comment type="caution">
    <text evidence="11">The sequence shown here is derived from an EMBL/GenBank/DDBJ whole genome shotgun (WGS) entry which is preliminary data.</text>
</comment>
<feature type="domain" description="Anaphase-promoting complex subunit 1 beta-sandwich" evidence="10">
    <location>
        <begin position="1481"/>
        <end position="1565"/>
    </location>
</feature>
<feature type="region of interest" description="Disordered" evidence="6">
    <location>
        <begin position="745"/>
        <end position="780"/>
    </location>
</feature>
<gene>
    <name evidence="11" type="ORF">PhCBS80983_g01241</name>
</gene>
<feature type="region of interest" description="Disordered" evidence="6">
    <location>
        <begin position="1578"/>
        <end position="1600"/>
    </location>
</feature>
<comment type="similarity">
    <text evidence="1">Belongs to the APC1 family.</text>
</comment>
<evidence type="ECO:0000256" key="2">
    <source>
        <dbReference type="ARBA" id="ARBA00022618"/>
    </source>
</evidence>
<evidence type="ECO:0000313" key="12">
    <source>
        <dbReference type="Proteomes" id="UP000318582"/>
    </source>
</evidence>
<dbReference type="InterPro" id="IPR049255">
    <property type="entry name" value="Apc1_N"/>
</dbReference>
<dbReference type="Gene3D" id="1.25.10.10">
    <property type="entry name" value="Leucine-rich Repeat Variant"/>
    <property type="match status" value="2"/>
</dbReference>
<evidence type="ECO:0000256" key="3">
    <source>
        <dbReference type="ARBA" id="ARBA00022737"/>
    </source>
</evidence>
<dbReference type="Pfam" id="PF21282">
    <property type="entry name" value="APC1_3rd"/>
    <property type="match status" value="1"/>
</dbReference>
<dbReference type="InterPro" id="IPR048971">
    <property type="entry name" value="Apc1_3rd"/>
</dbReference>
<dbReference type="InterPro" id="IPR046794">
    <property type="entry name" value="Apc1_MidN"/>
</dbReference>
<feature type="domain" description="Anaphase-promoting complex subunit 1 middle" evidence="9">
    <location>
        <begin position="622"/>
        <end position="711"/>
    </location>
</feature>
<evidence type="ECO:0000259" key="10">
    <source>
        <dbReference type="Pfam" id="PF21282"/>
    </source>
</evidence>
<dbReference type="PANTHER" id="PTHR12827">
    <property type="entry name" value="MEIOTIC CHECKPOINT REGULATOR TSG24 FAMILY MEMBER"/>
    <property type="match status" value="1"/>
</dbReference>
<evidence type="ECO:0000256" key="4">
    <source>
        <dbReference type="ARBA" id="ARBA00022776"/>
    </source>
</evidence>
<dbReference type="GO" id="GO:0070979">
    <property type="term" value="P:protein K11-linked ubiquitination"/>
    <property type="evidence" value="ECO:0007669"/>
    <property type="project" value="TreeGrafter"/>
</dbReference>
<name>A0A507EBP4_9FUNG</name>
<feature type="domain" description="Anaphase-promoting complex subunit 1 middle" evidence="9">
    <location>
        <begin position="803"/>
        <end position="866"/>
    </location>
</feature>
<evidence type="ECO:0000256" key="6">
    <source>
        <dbReference type="SAM" id="MobiDB-lite"/>
    </source>
</evidence>
<keyword evidence="2" id="KW-0132">Cell division</keyword>
<feature type="domain" description="Anaphase-promoting complex subunit 1 N-terminal" evidence="7">
    <location>
        <begin position="48"/>
        <end position="165"/>
    </location>
</feature>
<dbReference type="PANTHER" id="PTHR12827:SF3">
    <property type="entry name" value="ANAPHASE-PROMOTING COMPLEX SUBUNIT 1"/>
    <property type="match status" value="1"/>
</dbReference>
<dbReference type="GO" id="GO:0005680">
    <property type="term" value="C:anaphase-promoting complex"/>
    <property type="evidence" value="ECO:0007669"/>
    <property type="project" value="InterPro"/>
</dbReference>
<evidence type="ECO:0000256" key="5">
    <source>
        <dbReference type="ARBA" id="ARBA00023306"/>
    </source>
</evidence>
<accession>A0A507EBP4</accession>
<evidence type="ECO:0000259" key="9">
    <source>
        <dbReference type="Pfam" id="PF20518"/>
    </source>
</evidence>
<feature type="domain" description="Anaphase-promoting complex subunit 1 C-terminal" evidence="8">
    <location>
        <begin position="1609"/>
        <end position="1730"/>
    </location>
</feature>
<dbReference type="InterPro" id="IPR011989">
    <property type="entry name" value="ARM-like"/>
</dbReference>
<reference evidence="11 12" key="1">
    <citation type="journal article" date="2019" name="Sci. Rep.">
        <title>Comparative genomics of chytrid fungi reveal insights into the obligate biotrophic and pathogenic lifestyle of Synchytrium endobioticum.</title>
        <authorList>
            <person name="van de Vossenberg B.T.L.H."/>
            <person name="Warris S."/>
            <person name="Nguyen H.D.T."/>
            <person name="van Gent-Pelzer M.P.E."/>
            <person name="Joly D.L."/>
            <person name="van de Geest H.C."/>
            <person name="Bonants P.J.M."/>
            <person name="Smith D.S."/>
            <person name="Levesque C.A."/>
            <person name="van der Lee T.A.J."/>
        </authorList>
    </citation>
    <scope>NUCLEOTIDE SEQUENCE [LARGE SCALE GENOMIC DNA]</scope>
    <source>
        <strain evidence="11 12">CBS 809.83</strain>
    </source>
</reference>
<dbReference type="InterPro" id="IPR024990">
    <property type="entry name" value="Apc1"/>
</dbReference>
<dbReference type="Pfam" id="PF12859">
    <property type="entry name" value="ANAPC1"/>
    <property type="match status" value="1"/>
</dbReference>
<proteinExistence type="inferred from homology"/>
<dbReference type="Pfam" id="PF20518">
    <property type="entry name" value="Apc1_MidN"/>
    <property type="match status" value="2"/>
</dbReference>
<feature type="compositionally biased region" description="Basic and acidic residues" evidence="6">
    <location>
        <begin position="1588"/>
        <end position="1600"/>
    </location>
</feature>
<keyword evidence="12" id="KW-1185">Reference proteome</keyword>
<keyword evidence="5" id="KW-0131">Cell cycle</keyword>
<dbReference type="GO" id="GO:0060090">
    <property type="term" value="F:molecular adaptor activity"/>
    <property type="evidence" value="ECO:0007669"/>
    <property type="project" value="TreeGrafter"/>
</dbReference>
<evidence type="ECO:0000259" key="7">
    <source>
        <dbReference type="Pfam" id="PF12859"/>
    </source>
</evidence>
<dbReference type="InterPro" id="IPR041221">
    <property type="entry name" value="APC1_C"/>
</dbReference>
<evidence type="ECO:0000259" key="8">
    <source>
        <dbReference type="Pfam" id="PF18122"/>
    </source>
</evidence>
<evidence type="ECO:0000256" key="1">
    <source>
        <dbReference type="ARBA" id="ARBA00010547"/>
    </source>
</evidence>
<feature type="region of interest" description="Disordered" evidence="6">
    <location>
        <begin position="435"/>
        <end position="460"/>
    </location>
</feature>
<protein>
    <submittedName>
        <fullName evidence="11">Uncharacterized protein</fullName>
    </submittedName>
</protein>
<keyword evidence="4" id="KW-0498">Mitosis</keyword>
<keyword evidence="3" id="KW-0677">Repeat</keyword>
<organism evidence="11 12">
    <name type="scientific">Powellomyces hirtus</name>
    <dbReference type="NCBI Taxonomy" id="109895"/>
    <lineage>
        <taxon>Eukaryota</taxon>
        <taxon>Fungi</taxon>
        <taxon>Fungi incertae sedis</taxon>
        <taxon>Chytridiomycota</taxon>
        <taxon>Chytridiomycota incertae sedis</taxon>
        <taxon>Chytridiomycetes</taxon>
        <taxon>Spizellomycetales</taxon>
        <taxon>Powellomycetaceae</taxon>
        <taxon>Powellomyces</taxon>
    </lineage>
</organism>
<dbReference type="Pfam" id="PF18122">
    <property type="entry name" value="APC1_C"/>
    <property type="match status" value="1"/>
</dbReference>
<dbReference type="GO" id="GO:0031145">
    <property type="term" value="P:anaphase-promoting complex-dependent catabolic process"/>
    <property type="evidence" value="ECO:0007669"/>
    <property type="project" value="TreeGrafter"/>
</dbReference>
<sequence length="1862" mass="207955">MEVQIIGIHTPSSLIAAQRHPFALADDHEGSVGEAVRSTATTSISAVKRGETKYEHEVGIVGQTVFSSRAGLTSTSYTSVGSEGGRLAAGISQAFHANFRVDDDAKTPKRTGNGPSTQRRALAVFHPSFITLHFDSGVSQDVPIPYHIERAWPLSRGILVQRRREHGEADDTPILYSLTHPLDNFRPVEIKINKVLRAKLVAMRKAQTHTASSGKYGGLLDDILMVSEKTEEDPWIVTYDRDIRSHAIWLYNFQAKQASDPAAQLSEIIINPAAYAKTALKPEICLQMVWYDPEVEDKWVEGGRAKDVFMAQDYFGCPRMYFLAPSSSINPNQKQPPSADRPPCDRPTGLAGSLYKLTVLTIDLSQLSARGSAKCLIRFADDVLGAVPLKATRAKARDVLMLHKDNTMKLWTGYERCIPCELPAEIIRLIPPVKRQRSEDGTEDVTLKGSTSGGSSPSPPFLTGSRITGLSQAADDCVNLLFSTGENVRVSLNFRPKSTLVARCLEAMYYAGDPALFGAFQLCFLKLHYGPKKKWKIESTQHEWTDFVTALLSFCQEDAVSRRVKGAPSDTVPDQYMAWLKQRTQGRRKVGRVHFQDVSLSSAFIKARSQEQHVEQSRGWILRVILLFHVVYEDLKLDTLMARCLPLLGDLLFHLARMLRWEEYVQYYRIDGFTNVATLTNDVVNREYPVECEVPPVDIYSWVLNKLKGSEQSASALQPVLDVVSTLFESDGSLAKKLCRDRDEECSSDEMLQSENEEERDEMIQPDSDSEPRRWQRTPDACPDPRDFLHKTSIHRICGYYLTLVEKGARAVVATMVNGGFGKGDLETMPLGLSLPLKQAVENCRTNPPGNWSEKAYTFIGREDLAQQFELRQPPHISQSALVTQSSNPRVSAESGKVTDGTESVVTDICTLRFCHDRRVDDVRRMVQAARPTVAKVEVDYNASEEIWKAEQQRHLWLLSQRILAFPAGRGPLTLGTVTPTLTEAFNFPELVVAARFPPMNATVPLEVIKVPHNPIGWPEFHNGVAAGLSIEASCQAIDGAWIVYNTPIGLEEGKRSLACKHAGFLLGLGLMGNLKKMNLYDLIDYMNLKQDVTAIALLLGLGATHIGTRDMRHTRLCYSHIELAADMAGRPTGTEVKPAAVIAVGLLYMGSLARLHSEKILYLLQNIEQESPEVPEHQRGSCALACGFALGFITLGGINSPQAAGIADIHLGDRLLKFALGKSRPYIAISATVALGLTYLKTGDTAVANKLSVPETPYLLNRVRPDILLLRILSRSLIMWDTINPTRDWANSHIPEYIRNALKDAAPDSDGEPLDLYRQARWNLLAGACFAIGLKFAGSHDELACETLMKIVREFSGEYFRPATTFSRKLDRTIVRGCLDVLVTSLCLIMAGSGDVEVLKLVRHLHYRAGPDVTYGNHTATNMALGFLFLAGGSCTFGTSNRAVATLVCALFPQYPVATVNNRGHIHAARHLWALAVERRCLVTRDVETRQMCSVPIVVKVLDKTSDSGVRLLNMTTPALLPAYKDIVSITTDSPRYWPNTLDVAVNPKHSDLLIKSATLYVKRKLRHLSYLEDPHGSHTSAGVLSPHEDMRSHSLRDTSPKARAHSLIKAYPRAPDISAFATYMCSAPGTPTDLRKSFLTTVLKECVNLDRPDVMLPYLCLHQLLSVNTFSPSGTWNAKLILAFYQGGYYRDIDKDVPPESERPFLSKSYVNRMSYIMDDYFRKLEHQVEDGSDDMNVQEQHHDREIAEETDDGPHFFTSLRRFLEKPMETNDDGHQPPDVLAKCRAYLIYREWPRLHELRWIRKSLHILFEPHTVLKFTQLRKSLEIAIALRFPRLQRRTIQFLLDYLTTAPATTPELL</sequence>
<dbReference type="GO" id="GO:0007091">
    <property type="term" value="P:metaphase/anaphase transition of mitotic cell cycle"/>
    <property type="evidence" value="ECO:0007669"/>
    <property type="project" value="TreeGrafter"/>
</dbReference>
<evidence type="ECO:0000313" key="11">
    <source>
        <dbReference type="EMBL" id="TPX61171.1"/>
    </source>
</evidence>
<dbReference type="Proteomes" id="UP000318582">
    <property type="component" value="Unassembled WGS sequence"/>
</dbReference>
<dbReference type="EMBL" id="QEAQ01000009">
    <property type="protein sequence ID" value="TPX61171.1"/>
    <property type="molecule type" value="Genomic_DNA"/>
</dbReference>